<dbReference type="Gene3D" id="3.30.310.80">
    <property type="entry name" value="Kinase associated domain 1, KA1"/>
    <property type="match status" value="1"/>
</dbReference>
<reference evidence="3" key="1">
    <citation type="journal article" date="2014" name="Science">
        <title>Ancient hybridizations among the ancestral genomes of bread wheat.</title>
        <authorList>
            <consortium name="International Wheat Genome Sequencing Consortium,"/>
            <person name="Marcussen T."/>
            <person name="Sandve S.R."/>
            <person name="Heier L."/>
            <person name="Spannagl M."/>
            <person name="Pfeifer M."/>
            <person name="Jakobsen K.S."/>
            <person name="Wulff B.B."/>
            <person name="Steuernagel B."/>
            <person name="Mayer K.F."/>
            <person name="Olsen O.A."/>
        </authorList>
    </citation>
    <scope>NUCLEOTIDE SEQUENCE [LARGE SCALE GENOMIC DNA]</scope>
    <source>
        <strain evidence="3">cv. AL8/78</strain>
    </source>
</reference>
<reference evidence="3" key="2">
    <citation type="journal article" date="2017" name="Nat. Plants">
        <title>The Aegilops tauschii genome reveals multiple impacts of transposons.</title>
        <authorList>
            <person name="Zhao G."/>
            <person name="Zou C."/>
            <person name="Li K."/>
            <person name="Wang K."/>
            <person name="Li T."/>
            <person name="Gao L."/>
            <person name="Zhang X."/>
            <person name="Wang H."/>
            <person name="Yang Z."/>
            <person name="Liu X."/>
            <person name="Jiang W."/>
            <person name="Mao L."/>
            <person name="Kong X."/>
            <person name="Jiao Y."/>
            <person name="Jia J."/>
        </authorList>
    </citation>
    <scope>NUCLEOTIDE SEQUENCE [LARGE SCALE GENOMIC DNA]</scope>
    <source>
        <strain evidence="3">cv. AL8/78</strain>
    </source>
</reference>
<dbReference type="InterPro" id="IPR004041">
    <property type="entry name" value="NAF_dom"/>
</dbReference>
<dbReference type="Pfam" id="PF03822">
    <property type="entry name" value="NAF"/>
    <property type="match status" value="1"/>
</dbReference>
<sequence length="56" mass="6174">PAINQMNAFQLIGMSSCLDLSGFFEKEVSPIFVSSSHLLVHAHAFYFLKITTKGSI</sequence>
<dbReference type="EnsemblPlants" id="AET2Gv20309300.1">
    <property type="protein sequence ID" value="AET2Gv20309300.1"/>
    <property type="gene ID" value="AET2Gv20309300"/>
</dbReference>
<dbReference type="InterPro" id="IPR018451">
    <property type="entry name" value="NAF/FISL_domain"/>
</dbReference>
<dbReference type="AlphaFoldDB" id="A0A453AZ37"/>
<evidence type="ECO:0000313" key="3">
    <source>
        <dbReference type="Proteomes" id="UP000015105"/>
    </source>
</evidence>
<dbReference type="PROSITE" id="PS50816">
    <property type="entry name" value="NAF"/>
    <property type="match status" value="1"/>
</dbReference>
<keyword evidence="3" id="KW-1185">Reference proteome</keyword>
<dbReference type="Gramene" id="AET2Gv20309300.1">
    <property type="protein sequence ID" value="AET2Gv20309300.1"/>
    <property type="gene ID" value="AET2Gv20309300"/>
</dbReference>
<dbReference type="GO" id="GO:0007165">
    <property type="term" value="P:signal transduction"/>
    <property type="evidence" value="ECO:0007669"/>
    <property type="project" value="InterPro"/>
</dbReference>
<reference evidence="2" key="3">
    <citation type="journal article" date="2017" name="Nature">
        <title>Genome sequence of the progenitor of the wheat D genome Aegilops tauschii.</title>
        <authorList>
            <person name="Luo M.C."/>
            <person name="Gu Y.Q."/>
            <person name="Puiu D."/>
            <person name="Wang H."/>
            <person name="Twardziok S.O."/>
            <person name="Deal K.R."/>
            <person name="Huo N."/>
            <person name="Zhu T."/>
            <person name="Wang L."/>
            <person name="Wang Y."/>
            <person name="McGuire P.E."/>
            <person name="Liu S."/>
            <person name="Long H."/>
            <person name="Ramasamy R.K."/>
            <person name="Rodriguez J.C."/>
            <person name="Van S.L."/>
            <person name="Yuan L."/>
            <person name="Wang Z."/>
            <person name="Xia Z."/>
            <person name="Xiao L."/>
            <person name="Anderson O.D."/>
            <person name="Ouyang S."/>
            <person name="Liang Y."/>
            <person name="Zimin A.V."/>
            <person name="Pertea G."/>
            <person name="Qi P."/>
            <person name="Bennetzen J.L."/>
            <person name="Dai X."/>
            <person name="Dawson M.W."/>
            <person name="Muller H.G."/>
            <person name="Kugler K."/>
            <person name="Rivarola-Duarte L."/>
            <person name="Spannagl M."/>
            <person name="Mayer K.F.X."/>
            <person name="Lu F.H."/>
            <person name="Bevan M.W."/>
            <person name="Leroy P."/>
            <person name="Li P."/>
            <person name="You F.M."/>
            <person name="Sun Q."/>
            <person name="Liu Z."/>
            <person name="Lyons E."/>
            <person name="Wicker T."/>
            <person name="Salzberg S.L."/>
            <person name="Devos K.M."/>
            <person name="Dvorak J."/>
        </authorList>
    </citation>
    <scope>NUCLEOTIDE SEQUENCE [LARGE SCALE GENOMIC DNA]</scope>
    <source>
        <strain evidence="2">cv. AL8/78</strain>
    </source>
</reference>
<reference evidence="2" key="5">
    <citation type="journal article" date="2021" name="G3 (Bethesda)">
        <title>Aegilops tauschii genome assembly Aet v5.0 features greater sequence contiguity and improved annotation.</title>
        <authorList>
            <person name="Wang L."/>
            <person name="Zhu T."/>
            <person name="Rodriguez J.C."/>
            <person name="Deal K.R."/>
            <person name="Dubcovsky J."/>
            <person name="McGuire P.E."/>
            <person name="Lux T."/>
            <person name="Spannagl M."/>
            <person name="Mayer K.F.X."/>
            <person name="Baldrich P."/>
            <person name="Meyers B.C."/>
            <person name="Huo N."/>
            <person name="Gu Y.Q."/>
            <person name="Zhou H."/>
            <person name="Devos K.M."/>
            <person name="Bennetzen J.L."/>
            <person name="Unver T."/>
            <person name="Budak H."/>
            <person name="Gulick P.J."/>
            <person name="Galiba G."/>
            <person name="Kalapos B."/>
            <person name="Nelson D.R."/>
            <person name="Li P."/>
            <person name="You F.M."/>
            <person name="Luo M.C."/>
            <person name="Dvorak J."/>
        </authorList>
    </citation>
    <scope>NUCLEOTIDE SEQUENCE [LARGE SCALE GENOMIC DNA]</scope>
    <source>
        <strain evidence="2">cv. AL8/78</strain>
    </source>
</reference>
<organism evidence="2 3">
    <name type="scientific">Aegilops tauschii subsp. strangulata</name>
    <name type="common">Goatgrass</name>
    <dbReference type="NCBI Taxonomy" id="200361"/>
    <lineage>
        <taxon>Eukaryota</taxon>
        <taxon>Viridiplantae</taxon>
        <taxon>Streptophyta</taxon>
        <taxon>Embryophyta</taxon>
        <taxon>Tracheophyta</taxon>
        <taxon>Spermatophyta</taxon>
        <taxon>Magnoliopsida</taxon>
        <taxon>Liliopsida</taxon>
        <taxon>Poales</taxon>
        <taxon>Poaceae</taxon>
        <taxon>BOP clade</taxon>
        <taxon>Pooideae</taxon>
        <taxon>Triticodae</taxon>
        <taxon>Triticeae</taxon>
        <taxon>Triticinae</taxon>
        <taxon>Aegilops</taxon>
    </lineage>
</organism>
<proteinExistence type="predicted"/>
<reference evidence="2" key="4">
    <citation type="submission" date="2019-03" db="UniProtKB">
        <authorList>
            <consortium name="EnsemblPlants"/>
        </authorList>
    </citation>
    <scope>IDENTIFICATION</scope>
</reference>
<evidence type="ECO:0000313" key="2">
    <source>
        <dbReference type="EnsemblPlants" id="AET2Gv20309300.1"/>
    </source>
</evidence>
<protein>
    <recommendedName>
        <fullName evidence="1">NAF domain-containing protein</fullName>
    </recommendedName>
</protein>
<feature type="domain" description="NAF" evidence="1">
    <location>
        <begin position="1"/>
        <end position="25"/>
    </location>
</feature>
<dbReference type="Proteomes" id="UP000015105">
    <property type="component" value="Chromosome 2D"/>
</dbReference>
<accession>A0A453AZ37</accession>
<name>A0A453AZ37_AEGTS</name>
<evidence type="ECO:0000259" key="1">
    <source>
        <dbReference type="PROSITE" id="PS50816"/>
    </source>
</evidence>